<evidence type="ECO:0008006" key="4">
    <source>
        <dbReference type="Google" id="ProtNLM"/>
    </source>
</evidence>
<dbReference type="RefSeq" id="WP_301199953.1">
    <property type="nucleotide sequence ID" value="NZ_JAPDPI010000025.1"/>
</dbReference>
<reference evidence="2" key="1">
    <citation type="submission" date="2022-10" db="EMBL/GenBank/DDBJ databases">
        <authorList>
            <person name="Yu W.X."/>
        </authorList>
    </citation>
    <scope>NUCLEOTIDE SEQUENCE</scope>
    <source>
        <strain evidence="2">D04</strain>
    </source>
</reference>
<sequence>MKRTQFGWVTVTIVLIVNSIVIFQFPHPTTFLLISIISLITILMFYKLTITVSEKCVQYSFGIGLIKGSYKLNDIISCKPISYMPLGWGIRFRPGVILYNVSGNKAIELEVKNKKRKIWIGTNVPEELADYINSQRSQVV</sequence>
<protein>
    <recommendedName>
        <fullName evidence="4">PH domain-containing protein</fullName>
    </recommendedName>
</protein>
<dbReference type="AlphaFoldDB" id="A0AAE3MEJ4"/>
<evidence type="ECO:0000313" key="2">
    <source>
        <dbReference type="EMBL" id="MCW3806478.1"/>
    </source>
</evidence>
<keyword evidence="3" id="KW-1185">Reference proteome</keyword>
<feature type="transmembrane region" description="Helical" evidence="1">
    <location>
        <begin position="31"/>
        <end position="50"/>
    </location>
</feature>
<evidence type="ECO:0000313" key="3">
    <source>
        <dbReference type="Proteomes" id="UP001207408"/>
    </source>
</evidence>
<keyword evidence="1" id="KW-1133">Transmembrane helix</keyword>
<name>A0AAE3MEJ4_9BACT</name>
<accession>A0AAE3MEJ4</accession>
<keyword evidence="1" id="KW-0472">Membrane</keyword>
<gene>
    <name evidence="2" type="ORF">OM074_12655</name>
</gene>
<dbReference type="Proteomes" id="UP001207408">
    <property type="component" value="Unassembled WGS sequence"/>
</dbReference>
<comment type="caution">
    <text evidence="2">The sequence shown here is derived from an EMBL/GenBank/DDBJ whole genome shotgun (WGS) entry which is preliminary data.</text>
</comment>
<dbReference type="EMBL" id="JAPDPI010000025">
    <property type="protein sequence ID" value="MCW3806478.1"/>
    <property type="molecule type" value="Genomic_DNA"/>
</dbReference>
<organism evidence="2 3">
    <name type="scientific">Plebeiibacterium marinum</name>
    <dbReference type="NCBI Taxonomy" id="2992111"/>
    <lineage>
        <taxon>Bacteria</taxon>
        <taxon>Pseudomonadati</taxon>
        <taxon>Bacteroidota</taxon>
        <taxon>Bacteroidia</taxon>
        <taxon>Marinilabiliales</taxon>
        <taxon>Marinilabiliaceae</taxon>
        <taxon>Plebeiibacterium</taxon>
    </lineage>
</organism>
<evidence type="ECO:0000256" key="1">
    <source>
        <dbReference type="SAM" id="Phobius"/>
    </source>
</evidence>
<proteinExistence type="predicted"/>
<feature type="transmembrane region" description="Helical" evidence="1">
    <location>
        <begin position="7"/>
        <end position="25"/>
    </location>
</feature>
<keyword evidence="1" id="KW-0812">Transmembrane</keyword>